<dbReference type="GO" id="GO:0015288">
    <property type="term" value="F:porin activity"/>
    <property type="evidence" value="ECO:0007669"/>
    <property type="project" value="TreeGrafter"/>
</dbReference>
<gene>
    <name evidence="8" type="ORF">GKZ28_20715</name>
</gene>
<dbReference type="GO" id="GO:0015562">
    <property type="term" value="F:efflux transmembrane transporter activity"/>
    <property type="evidence" value="ECO:0007669"/>
    <property type="project" value="InterPro"/>
</dbReference>
<dbReference type="PANTHER" id="PTHR30026:SF20">
    <property type="entry name" value="OUTER MEMBRANE PROTEIN TOLC"/>
    <property type="match status" value="1"/>
</dbReference>
<evidence type="ECO:0000313" key="9">
    <source>
        <dbReference type="Proteomes" id="UP000656077"/>
    </source>
</evidence>
<name>A0A964RQQ0_9CLOT</name>
<evidence type="ECO:0000256" key="1">
    <source>
        <dbReference type="ARBA" id="ARBA00004442"/>
    </source>
</evidence>
<keyword evidence="4" id="KW-0472">Membrane</keyword>
<dbReference type="Proteomes" id="UP000656077">
    <property type="component" value="Unassembled WGS sequence"/>
</dbReference>
<feature type="chain" id="PRO_5039498372" evidence="7">
    <location>
        <begin position="22"/>
        <end position="388"/>
    </location>
</feature>
<accession>A0A964RQQ0</accession>
<dbReference type="GO" id="GO:1990281">
    <property type="term" value="C:efflux pump complex"/>
    <property type="evidence" value="ECO:0007669"/>
    <property type="project" value="TreeGrafter"/>
</dbReference>
<organism evidence="8 9">
    <name type="scientific">Clostridium chromiireducens</name>
    <dbReference type="NCBI Taxonomy" id="225345"/>
    <lineage>
        <taxon>Bacteria</taxon>
        <taxon>Bacillati</taxon>
        <taxon>Bacillota</taxon>
        <taxon>Clostridia</taxon>
        <taxon>Eubacteriales</taxon>
        <taxon>Clostridiaceae</taxon>
        <taxon>Clostridium</taxon>
    </lineage>
</organism>
<dbReference type="GO" id="GO:0009279">
    <property type="term" value="C:cell outer membrane"/>
    <property type="evidence" value="ECO:0007669"/>
    <property type="project" value="UniProtKB-SubCell"/>
</dbReference>
<dbReference type="EMBL" id="WSRQ01000046">
    <property type="protein sequence ID" value="MVX66106.1"/>
    <property type="molecule type" value="Genomic_DNA"/>
</dbReference>
<evidence type="ECO:0000256" key="7">
    <source>
        <dbReference type="SAM" id="SignalP"/>
    </source>
</evidence>
<dbReference type="Gene3D" id="1.20.1600.10">
    <property type="entry name" value="Outer membrane efflux proteins (OEP)"/>
    <property type="match status" value="1"/>
</dbReference>
<evidence type="ECO:0000256" key="3">
    <source>
        <dbReference type="ARBA" id="ARBA00022692"/>
    </source>
</evidence>
<feature type="region of interest" description="Disordered" evidence="6">
    <location>
        <begin position="81"/>
        <end position="100"/>
    </location>
</feature>
<dbReference type="PROSITE" id="PS51257">
    <property type="entry name" value="PROKAR_LIPOPROTEIN"/>
    <property type="match status" value="1"/>
</dbReference>
<evidence type="ECO:0000256" key="6">
    <source>
        <dbReference type="SAM" id="MobiDB-lite"/>
    </source>
</evidence>
<evidence type="ECO:0000256" key="5">
    <source>
        <dbReference type="ARBA" id="ARBA00023237"/>
    </source>
</evidence>
<evidence type="ECO:0000256" key="2">
    <source>
        <dbReference type="ARBA" id="ARBA00022452"/>
    </source>
</evidence>
<comment type="caution">
    <text evidence="8">The sequence shown here is derived from an EMBL/GenBank/DDBJ whole genome shotgun (WGS) entry which is preliminary data.</text>
</comment>
<evidence type="ECO:0000256" key="4">
    <source>
        <dbReference type="ARBA" id="ARBA00023136"/>
    </source>
</evidence>
<keyword evidence="5" id="KW-0998">Cell outer membrane</keyword>
<keyword evidence="3" id="KW-0812">Transmembrane</keyword>
<dbReference type="AlphaFoldDB" id="A0A964RQQ0"/>
<proteinExistence type="predicted"/>
<dbReference type="PANTHER" id="PTHR30026">
    <property type="entry name" value="OUTER MEMBRANE PROTEIN TOLC"/>
    <property type="match status" value="1"/>
</dbReference>
<dbReference type="SUPFAM" id="SSF56954">
    <property type="entry name" value="Outer membrane efflux proteins (OEP)"/>
    <property type="match status" value="1"/>
</dbReference>
<feature type="signal peptide" evidence="7">
    <location>
        <begin position="1"/>
        <end position="21"/>
    </location>
</feature>
<reference evidence="8" key="1">
    <citation type="submission" date="2019-12" db="EMBL/GenBank/DDBJ databases">
        <title>Microbes associate with the intestines of laboratory mice.</title>
        <authorList>
            <person name="Navarre W."/>
            <person name="Wong E."/>
        </authorList>
    </citation>
    <scope>NUCLEOTIDE SEQUENCE</scope>
    <source>
        <strain evidence="8">NM79_F5</strain>
    </source>
</reference>
<evidence type="ECO:0000313" key="8">
    <source>
        <dbReference type="EMBL" id="MVX66106.1"/>
    </source>
</evidence>
<protein>
    <submittedName>
        <fullName evidence="8">TolC family protein</fullName>
    </submittedName>
</protein>
<keyword evidence="7" id="KW-0732">Signal</keyword>
<keyword evidence="2" id="KW-1134">Transmembrane beta strand</keyword>
<comment type="subcellular location">
    <subcellularLocation>
        <location evidence="1">Cell outer membrane</location>
    </subcellularLocation>
</comment>
<dbReference type="InterPro" id="IPR051906">
    <property type="entry name" value="TolC-like"/>
</dbReference>
<dbReference type="RefSeq" id="WP_160360726.1">
    <property type="nucleotide sequence ID" value="NZ_WSRQ01000046.1"/>
</dbReference>
<sequence length="388" mass="44848">MKKTLISFLIMTLIASSCISAFNTQKVYADSANTSSAETLDDSTIKVSLENIRDIMTENNLDIKILDNKLKIAKENYDDARDTYNSTTKPSEPKESDYANETDYNNALAAYEKAKDEYDSYKDKYESYKNDLKTARNNYDKGVEDQVYSAQQAYITYLYDLSKKNILEETKNQNEKKDQIYKIQYDSGFISKNKYTSLLQGNTSTNDAASSKDTVELDRVKLCNTLGISPEEKVIFNTDITQDFQVISKINYEDDLKKMLDNNIEIQVQNDEISDLDDKDDDTDVYDYQVDNANMELKKLINDTETGFKSKYNDLITSYNSVKSSYDVINQKQVEYEITQTKYDYGFVSKNDMDAAKLTLDNDNADFINKRNECYLKYLKYIEMKEGY</sequence>